<keyword evidence="3 6" id="KW-0812">Transmembrane</keyword>
<dbReference type="EMBL" id="LFJN01000016">
    <property type="protein sequence ID" value="KPI39046.1"/>
    <property type="molecule type" value="Genomic_DNA"/>
</dbReference>
<keyword evidence="5 6" id="KW-0472">Membrane</keyword>
<feature type="transmembrane region" description="Helical" evidence="6">
    <location>
        <begin position="384"/>
        <end position="407"/>
    </location>
</feature>
<dbReference type="InterPro" id="IPR020846">
    <property type="entry name" value="MFS_dom"/>
</dbReference>
<feature type="transmembrane region" description="Helical" evidence="6">
    <location>
        <begin position="360"/>
        <end position="378"/>
    </location>
</feature>
<dbReference type="VEuPathDB" id="FungiDB:AB675_4497"/>
<dbReference type="Proteomes" id="UP000038010">
    <property type="component" value="Unassembled WGS sequence"/>
</dbReference>
<feature type="transmembrane region" description="Helical" evidence="6">
    <location>
        <begin position="151"/>
        <end position="177"/>
    </location>
</feature>
<dbReference type="OrthoDB" id="2250022at2759"/>
<accession>A0A0N1H9T4</accession>
<dbReference type="InterPro" id="IPR036259">
    <property type="entry name" value="MFS_trans_sf"/>
</dbReference>
<keyword evidence="9" id="KW-1185">Reference proteome</keyword>
<dbReference type="GeneID" id="28736517"/>
<feature type="transmembrane region" description="Helical" evidence="6">
    <location>
        <begin position="58"/>
        <end position="75"/>
    </location>
</feature>
<evidence type="ECO:0000256" key="5">
    <source>
        <dbReference type="ARBA" id="ARBA00023136"/>
    </source>
</evidence>
<protein>
    <submittedName>
        <fullName evidence="8">Putative transporter</fullName>
    </submittedName>
</protein>
<reference evidence="8 9" key="1">
    <citation type="submission" date="2015-06" db="EMBL/GenBank/DDBJ databases">
        <title>Draft genome of the ant-associated black yeast Phialophora attae CBS 131958.</title>
        <authorList>
            <person name="Moreno L.F."/>
            <person name="Stielow B.J."/>
            <person name="de Hoog S."/>
            <person name="Vicente V.A."/>
            <person name="Weiss V.A."/>
            <person name="de Vries M."/>
            <person name="Cruz L.M."/>
            <person name="Souza E.M."/>
        </authorList>
    </citation>
    <scope>NUCLEOTIDE SEQUENCE [LARGE SCALE GENOMIC DNA]</scope>
    <source>
        <strain evidence="8 9">CBS 131958</strain>
    </source>
</reference>
<feature type="transmembrane region" description="Helical" evidence="6">
    <location>
        <begin position="189"/>
        <end position="211"/>
    </location>
</feature>
<dbReference type="FunFam" id="1.20.1250.20:FF:000057">
    <property type="entry name" value="MFS general substrate transporter"/>
    <property type="match status" value="1"/>
</dbReference>
<dbReference type="FunFam" id="1.20.1250.20:FF:000013">
    <property type="entry name" value="MFS general substrate transporter"/>
    <property type="match status" value="1"/>
</dbReference>
<feature type="transmembrane region" description="Helical" evidence="6">
    <location>
        <begin position="329"/>
        <end position="348"/>
    </location>
</feature>
<dbReference type="GO" id="GO:0022857">
    <property type="term" value="F:transmembrane transporter activity"/>
    <property type="evidence" value="ECO:0007669"/>
    <property type="project" value="InterPro"/>
</dbReference>
<feature type="transmembrane region" description="Helical" evidence="6">
    <location>
        <begin position="223"/>
        <end position="245"/>
    </location>
</feature>
<dbReference type="PROSITE" id="PS50850">
    <property type="entry name" value="MFS"/>
    <property type="match status" value="1"/>
</dbReference>
<proteinExistence type="predicted"/>
<dbReference type="PANTHER" id="PTHR43791">
    <property type="entry name" value="PERMEASE-RELATED"/>
    <property type="match status" value="1"/>
</dbReference>
<keyword evidence="2" id="KW-0813">Transport</keyword>
<dbReference type="InterPro" id="IPR011701">
    <property type="entry name" value="MFS"/>
</dbReference>
<evidence type="ECO:0000256" key="3">
    <source>
        <dbReference type="ARBA" id="ARBA00022692"/>
    </source>
</evidence>
<evidence type="ECO:0000256" key="4">
    <source>
        <dbReference type="ARBA" id="ARBA00022989"/>
    </source>
</evidence>
<feature type="transmembrane region" description="Helical" evidence="6">
    <location>
        <begin position="450"/>
        <end position="469"/>
    </location>
</feature>
<dbReference type="Gene3D" id="1.20.1250.20">
    <property type="entry name" value="MFS general substrate transporter like domains"/>
    <property type="match status" value="2"/>
</dbReference>
<evidence type="ECO:0000313" key="9">
    <source>
        <dbReference type="Proteomes" id="UP000038010"/>
    </source>
</evidence>
<evidence type="ECO:0000256" key="2">
    <source>
        <dbReference type="ARBA" id="ARBA00022448"/>
    </source>
</evidence>
<comment type="caution">
    <text evidence="8">The sequence shown here is derived from an EMBL/GenBank/DDBJ whole genome shotgun (WGS) entry which is preliminary data.</text>
</comment>
<dbReference type="RefSeq" id="XP_017999009.1">
    <property type="nucleotide sequence ID" value="XM_018144637.1"/>
</dbReference>
<evidence type="ECO:0000313" key="8">
    <source>
        <dbReference type="EMBL" id="KPI39046.1"/>
    </source>
</evidence>
<organism evidence="8 9">
    <name type="scientific">Cyphellophora attinorum</name>
    <dbReference type="NCBI Taxonomy" id="1664694"/>
    <lineage>
        <taxon>Eukaryota</taxon>
        <taxon>Fungi</taxon>
        <taxon>Dikarya</taxon>
        <taxon>Ascomycota</taxon>
        <taxon>Pezizomycotina</taxon>
        <taxon>Eurotiomycetes</taxon>
        <taxon>Chaetothyriomycetidae</taxon>
        <taxon>Chaetothyriales</taxon>
        <taxon>Cyphellophoraceae</taxon>
        <taxon>Cyphellophora</taxon>
    </lineage>
</organism>
<dbReference type="SUPFAM" id="SSF103473">
    <property type="entry name" value="MFS general substrate transporter"/>
    <property type="match status" value="1"/>
</dbReference>
<feature type="transmembrane region" description="Helical" evidence="6">
    <location>
        <begin position="297"/>
        <end position="317"/>
    </location>
</feature>
<keyword evidence="4 6" id="KW-1133">Transmembrane helix</keyword>
<dbReference type="GO" id="GO:0016020">
    <property type="term" value="C:membrane"/>
    <property type="evidence" value="ECO:0007669"/>
    <property type="project" value="UniProtKB-SubCell"/>
</dbReference>
<feature type="transmembrane region" description="Helical" evidence="6">
    <location>
        <begin position="99"/>
        <end position="121"/>
    </location>
</feature>
<evidence type="ECO:0000256" key="6">
    <source>
        <dbReference type="SAM" id="Phobius"/>
    </source>
</evidence>
<feature type="domain" description="Major facilitator superfamily (MFS) profile" evidence="7">
    <location>
        <begin position="62"/>
        <end position="477"/>
    </location>
</feature>
<comment type="subcellular location">
    <subcellularLocation>
        <location evidence="1">Membrane</location>
        <topology evidence="1">Multi-pass membrane protein</topology>
    </subcellularLocation>
</comment>
<dbReference type="Pfam" id="PF07690">
    <property type="entry name" value="MFS_1"/>
    <property type="match status" value="1"/>
</dbReference>
<gene>
    <name evidence="8" type="ORF">AB675_4497</name>
</gene>
<sequence length="523" mass="58644">MSEERANPVEVVMAQPEKVIADHDLMGEKLHATHSEAVHFGELSQEEKHLEKKLKRKIDSLIMPLVMLVYLLNYIDRNNYAAARLQGLEKDLHLKGDDYQIGVSVLFVGYILGQVPSNLLLNHVGKPSFYLGGWTIAWGLVSLLTSQVKSATSIIVCRFVLGLCESPFFAGVLFYLSRWYTKGEINFRMSLFFSASMISGAFGSLIAAGILSGLNGRDGLAAWQWLYIIEGSVTIAVGILICCILPDFPHTWRMLSPELKDIAQRRLAIDAAEADLDEGGAQGQLKGLKMALTDPKVYLLALAYFCQTGAAGFQFFFPTLTALLGYSHIISLLLVAPPYIFITFYSYIHGLASDRYKKRFWFFVYPIPITIAGWIIFMCTKDFGARYFSFFLMVFIFCQNGTIYAWIAGAIPRPPAKRAAAFAFINAIGNSSSIWTPYTYRTQDAPYYRLALGVCIALQTVGFLAALTLKFMLEKENKKLDHLEQEDAVLTGTDVQRLQRTAEVEGVDLAEARRFQKSYRYVI</sequence>
<dbReference type="PANTHER" id="PTHR43791:SF78">
    <property type="entry name" value="TRANSPORTER, PUTATIVE (AFU_ORTHOLOGUE AFUA_3G01370)-RELATED"/>
    <property type="match status" value="1"/>
</dbReference>
<evidence type="ECO:0000256" key="1">
    <source>
        <dbReference type="ARBA" id="ARBA00004141"/>
    </source>
</evidence>
<feature type="transmembrane region" description="Helical" evidence="6">
    <location>
        <begin position="128"/>
        <end position="145"/>
    </location>
</feature>
<dbReference type="AlphaFoldDB" id="A0A0N1H9T4"/>
<evidence type="ECO:0000259" key="7">
    <source>
        <dbReference type="PROSITE" id="PS50850"/>
    </source>
</evidence>
<name>A0A0N1H9T4_9EURO</name>